<evidence type="ECO:0000256" key="7">
    <source>
        <dbReference type="ARBA" id="ARBA00032345"/>
    </source>
</evidence>
<evidence type="ECO:0000256" key="6">
    <source>
        <dbReference type="ARBA" id="ARBA00023134"/>
    </source>
</evidence>
<dbReference type="Proteomes" id="UP000017548">
    <property type="component" value="Unassembled WGS sequence"/>
</dbReference>
<feature type="binding site" evidence="8">
    <location>
        <begin position="332"/>
        <end position="335"/>
    </location>
    <ligand>
        <name>GTP</name>
        <dbReference type="ChEBI" id="CHEBI:37565"/>
        <label>2</label>
    </ligand>
</feature>
<feature type="binding site" evidence="8">
    <location>
        <begin position="267"/>
        <end position="271"/>
    </location>
    <ligand>
        <name>GTP</name>
        <dbReference type="ChEBI" id="CHEBI:37565"/>
        <label>2</label>
    </ligand>
</feature>
<feature type="binding site" evidence="8">
    <location>
        <begin position="24"/>
        <end position="31"/>
    </location>
    <ligand>
        <name>GTP</name>
        <dbReference type="ChEBI" id="CHEBI:37565"/>
        <label>1</label>
    </ligand>
</feature>
<gene>
    <name evidence="12" type="primary">engA</name>
    <name evidence="8" type="synonym">der</name>
    <name evidence="12" type="ORF">SHD_1405</name>
</gene>
<dbReference type="HAMAP" id="MF_00195">
    <property type="entry name" value="GTPase_Der"/>
    <property type="match status" value="1"/>
</dbReference>
<dbReference type="InterPro" id="IPR016484">
    <property type="entry name" value="GTPase_Der"/>
</dbReference>
<dbReference type="PANTHER" id="PTHR43834:SF6">
    <property type="entry name" value="GTPASE DER"/>
    <property type="match status" value="1"/>
</dbReference>
<evidence type="ECO:0000256" key="5">
    <source>
        <dbReference type="ARBA" id="ARBA00022741"/>
    </source>
</evidence>
<protein>
    <recommendedName>
        <fullName evidence="2 8">GTPase Der</fullName>
    </recommendedName>
    <alternativeName>
        <fullName evidence="7 8">GTP-binding protein EngA</fullName>
    </alternativeName>
</protein>
<organism evidence="12 13">
    <name type="scientific">Shewanella decolorationis S12</name>
    <dbReference type="NCBI Taxonomy" id="1353536"/>
    <lineage>
        <taxon>Bacteria</taxon>
        <taxon>Pseudomonadati</taxon>
        <taxon>Pseudomonadota</taxon>
        <taxon>Gammaproteobacteria</taxon>
        <taxon>Alteromonadales</taxon>
        <taxon>Shewanellaceae</taxon>
        <taxon>Shewanella</taxon>
    </lineage>
</organism>
<evidence type="ECO:0000256" key="8">
    <source>
        <dbReference type="HAMAP-Rule" id="MF_00195"/>
    </source>
</evidence>
<feature type="binding site" evidence="8">
    <location>
        <begin position="71"/>
        <end position="75"/>
    </location>
    <ligand>
        <name>GTP</name>
        <dbReference type="ChEBI" id="CHEBI:37565"/>
        <label>1</label>
    </ligand>
</feature>
<keyword evidence="3 8" id="KW-0690">Ribosome biogenesis</keyword>
<dbReference type="NCBIfam" id="TIGR03594">
    <property type="entry name" value="GTPase_EngA"/>
    <property type="match status" value="1"/>
</dbReference>
<dbReference type="Pfam" id="PF14714">
    <property type="entry name" value="KH_dom-like"/>
    <property type="match status" value="1"/>
</dbReference>
<evidence type="ECO:0000256" key="3">
    <source>
        <dbReference type="ARBA" id="ARBA00022517"/>
    </source>
</evidence>
<dbReference type="InterPro" id="IPR027417">
    <property type="entry name" value="P-loop_NTPase"/>
</dbReference>
<evidence type="ECO:0000256" key="9">
    <source>
        <dbReference type="PROSITE-ProRule" id="PRU01049"/>
    </source>
</evidence>
<accession>A0ABN0PP20</accession>
<dbReference type="Gene3D" id="3.40.50.300">
    <property type="entry name" value="P-loop containing nucleotide triphosphate hydrolases"/>
    <property type="match status" value="2"/>
</dbReference>
<feature type="domain" description="EngA-type G" evidence="11">
    <location>
        <begin position="214"/>
        <end position="387"/>
    </location>
</feature>
<dbReference type="EMBL" id="AXZL01000058">
    <property type="protein sequence ID" value="ESE41870.1"/>
    <property type="molecule type" value="Genomic_DNA"/>
</dbReference>
<dbReference type="PIRSF" id="PIRSF006485">
    <property type="entry name" value="GTP-binding_EngA"/>
    <property type="match status" value="1"/>
</dbReference>
<keyword evidence="6 8" id="KW-0342">GTP-binding</keyword>
<name>A0ABN0PP20_9GAMM</name>
<evidence type="ECO:0000259" key="11">
    <source>
        <dbReference type="PROSITE" id="PS51712"/>
    </source>
</evidence>
<evidence type="ECO:0000256" key="10">
    <source>
        <dbReference type="RuleBase" id="RU004481"/>
    </source>
</evidence>
<dbReference type="SUPFAM" id="SSF52540">
    <property type="entry name" value="P-loop containing nucleoside triphosphate hydrolases"/>
    <property type="match status" value="2"/>
</dbReference>
<dbReference type="InterPro" id="IPR015946">
    <property type="entry name" value="KH_dom-like_a/b"/>
</dbReference>
<evidence type="ECO:0000256" key="2">
    <source>
        <dbReference type="ARBA" id="ARBA00020953"/>
    </source>
</evidence>
<proteinExistence type="inferred from homology"/>
<comment type="function">
    <text evidence="8 10">GTPase that plays an essential role in the late steps of ribosome biogenesis.</text>
</comment>
<comment type="caution">
    <text evidence="12">The sequence shown here is derived from an EMBL/GenBank/DDBJ whole genome shotgun (WGS) entry which is preliminary data.</text>
</comment>
<dbReference type="InterPro" id="IPR005225">
    <property type="entry name" value="Small_GTP-bd"/>
</dbReference>
<feature type="domain" description="EngA-type G" evidence="11">
    <location>
        <begin position="18"/>
        <end position="181"/>
    </location>
</feature>
<dbReference type="CDD" id="cd01894">
    <property type="entry name" value="EngA1"/>
    <property type="match status" value="1"/>
</dbReference>
<sequence length="503" mass="56474">MFRGLFIEKFFRGKIMIPVVALVGRPNVGKSTLFNRLTRTRDALVADFPGLTRDRKYGRAFLSGYEFIVVDTGGIDGTEEGIETKMAEQSLAAIEEADVVLFMTDARAGLTAADLSIAQHLRSRQKTTFVVANKIDGIDADSACAEFWSLGLGEVYQMAAAQGRGVTNMIEYALTPYAEAMGIERQGEEEEVDERQYTEEEAEAEQKRLQDLPIKLAIIGKPNVGKSTLTNRILGEERVVVYDEPGTTRDSIYIPMERDGREYVIIDTAGVRRRSKVHEVIEKFSVIKTLKAVEDANVVLLIIDAREGIAEQDLGLLGFALNAGRALVIAVNKWDGIDQGVKDRVKSELDRRLGFIDFARIHFISALHGTGVGHLFESIEEAYDSATRRVSTSMLTRIMQMSQDDHQPPLVNGRRVKLKYAHAGGYNPPIVVIHGNQVSKLPDSYKRYMMNYFRRSLKVVGTPIQLRFQEGDNPFENKVEKLTMSQERRRKRALSHIKDRKAK</sequence>
<feature type="binding site" evidence="8">
    <location>
        <begin position="133"/>
        <end position="136"/>
    </location>
    <ligand>
        <name>GTP</name>
        <dbReference type="ChEBI" id="CHEBI:37565"/>
        <label>1</label>
    </ligand>
</feature>
<reference evidence="12 13" key="1">
    <citation type="journal article" date="2013" name="Genome Announc.">
        <title>Draft Genome Sequence of Shewanella decolorationis S12, a Dye-Degrading Bacterium Isolated from a Wastewater Treatment Plant.</title>
        <authorList>
            <person name="Xu M."/>
            <person name="Fang Y."/>
            <person name="Liu J."/>
            <person name="Chen X."/>
            <person name="Sun G."/>
            <person name="Guo J."/>
            <person name="Hua Z."/>
            <person name="Tu Q."/>
            <person name="Wu L."/>
            <person name="Zhou J."/>
            <person name="Liu X."/>
        </authorList>
    </citation>
    <scope>NUCLEOTIDE SEQUENCE [LARGE SCALE GENOMIC DNA]</scope>
    <source>
        <strain evidence="12 13">S12</strain>
    </source>
</reference>
<dbReference type="PROSITE" id="PS51712">
    <property type="entry name" value="G_ENGA"/>
    <property type="match status" value="2"/>
</dbReference>
<evidence type="ECO:0000256" key="1">
    <source>
        <dbReference type="ARBA" id="ARBA00008279"/>
    </source>
</evidence>
<dbReference type="PRINTS" id="PR00326">
    <property type="entry name" value="GTP1OBG"/>
</dbReference>
<dbReference type="Gene3D" id="3.30.300.20">
    <property type="match status" value="1"/>
</dbReference>
<keyword evidence="4 10" id="KW-0677">Repeat</keyword>
<comment type="subunit">
    <text evidence="8">Associates with the 50S ribosomal subunit.</text>
</comment>
<evidence type="ECO:0000256" key="4">
    <source>
        <dbReference type="ARBA" id="ARBA00022737"/>
    </source>
</evidence>
<evidence type="ECO:0000313" key="12">
    <source>
        <dbReference type="EMBL" id="ESE41870.1"/>
    </source>
</evidence>
<keyword evidence="5 8" id="KW-0547">Nucleotide-binding</keyword>
<dbReference type="Pfam" id="PF01926">
    <property type="entry name" value="MMR_HSR1"/>
    <property type="match status" value="2"/>
</dbReference>
<feature type="binding site" evidence="8">
    <location>
        <begin position="220"/>
        <end position="227"/>
    </location>
    <ligand>
        <name>GTP</name>
        <dbReference type="ChEBI" id="CHEBI:37565"/>
        <label>2</label>
    </ligand>
</feature>
<dbReference type="CDD" id="cd01895">
    <property type="entry name" value="EngA2"/>
    <property type="match status" value="1"/>
</dbReference>
<comment type="similarity">
    <text evidence="1 8 9 10">Belongs to the TRAFAC class TrmE-Era-EngA-EngB-Septin-like GTPase superfamily. EngA (Der) GTPase family.</text>
</comment>
<keyword evidence="13" id="KW-1185">Reference proteome</keyword>
<dbReference type="InterPro" id="IPR032859">
    <property type="entry name" value="KH_dom-like"/>
</dbReference>
<dbReference type="PANTHER" id="PTHR43834">
    <property type="entry name" value="GTPASE DER"/>
    <property type="match status" value="1"/>
</dbReference>
<evidence type="ECO:0000313" key="13">
    <source>
        <dbReference type="Proteomes" id="UP000017548"/>
    </source>
</evidence>
<dbReference type="InterPro" id="IPR031166">
    <property type="entry name" value="G_ENGA"/>
</dbReference>
<dbReference type="NCBIfam" id="TIGR00231">
    <property type="entry name" value="small_GTP"/>
    <property type="match status" value="2"/>
</dbReference>
<dbReference type="InterPro" id="IPR006073">
    <property type="entry name" value="GTP-bd"/>
</dbReference>